<dbReference type="STRING" id="1203610.HMPREF1536_01409"/>
<keyword evidence="4 8" id="KW-0812">Transmembrane</keyword>
<dbReference type="HOGENOM" id="CLU_004317_0_2_10"/>
<dbReference type="InterPro" id="IPR036942">
    <property type="entry name" value="Beta-barrel_TonB_sf"/>
</dbReference>
<dbReference type="AlphaFoldDB" id="A0A0F5JM85"/>
<dbReference type="InterPro" id="IPR000531">
    <property type="entry name" value="Beta-barrel_TonB"/>
</dbReference>
<dbReference type="PROSITE" id="PS52016">
    <property type="entry name" value="TONB_DEPENDENT_REC_3"/>
    <property type="match status" value="1"/>
</dbReference>
<dbReference type="Pfam" id="PF13715">
    <property type="entry name" value="CarbopepD_reg_2"/>
    <property type="match status" value="1"/>
</dbReference>
<evidence type="ECO:0000259" key="11">
    <source>
        <dbReference type="Pfam" id="PF00593"/>
    </source>
</evidence>
<keyword evidence="5 9" id="KW-0798">TonB box</keyword>
<evidence type="ECO:0000256" key="8">
    <source>
        <dbReference type="PROSITE-ProRule" id="PRU01360"/>
    </source>
</evidence>
<dbReference type="NCBIfam" id="TIGR04056">
    <property type="entry name" value="OMP_RagA_SusC"/>
    <property type="match status" value="1"/>
</dbReference>
<evidence type="ECO:0000256" key="1">
    <source>
        <dbReference type="ARBA" id="ARBA00004571"/>
    </source>
</evidence>
<evidence type="ECO:0000256" key="7">
    <source>
        <dbReference type="ARBA" id="ARBA00023237"/>
    </source>
</evidence>
<feature type="chain" id="PRO_5002490626" evidence="10">
    <location>
        <begin position="25"/>
        <end position="1052"/>
    </location>
</feature>
<evidence type="ECO:0000256" key="4">
    <source>
        <dbReference type="ARBA" id="ARBA00022692"/>
    </source>
</evidence>
<dbReference type="InterPro" id="IPR039426">
    <property type="entry name" value="TonB-dep_rcpt-like"/>
</dbReference>
<evidence type="ECO:0000256" key="10">
    <source>
        <dbReference type="SAM" id="SignalP"/>
    </source>
</evidence>
<evidence type="ECO:0000256" key="5">
    <source>
        <dbReference type="ARBA" id="ARBA00023077"/>
    </source>
</evidence>
<evidence type="ECO:0000256" key="9">
    <source>
        <dbReference type="RuleBase" id="RU003357"/>
    </source>
</evidence>
<dbReference type="InterPro" id="IPR008969">
    <property type="entry name" value="CarboxyPept-like_regulatory"/>
</dbReference>
<dbReference type="InterPro" id="IPR012910">
    <property type="entry name" value="Plug_dom"/>
</dbReference>
<evidence type="ECO:0000256" key="3">
    <source>
        <dbReference type="ARBA" id="ARBA00022452"/>
    </source>
</evidence>
<keyword evidence="3 8" id="KW-1134">Transmembrane beta strand</keyword>
<name>A0A0F5JM85_9BACT</name>
<evidence type="ECO:0000256" key="6">
    <source>
        <dbReference type="ARBA" id="ARBA00023136"/>
    </source>
</evidence>
<keyword evidence="10" id="KW-0732">Signal</keyword>
<dbReference type="Gene3D" id="2.60.40.1120">
    <property type="entry name" value="Carboxypeptidase-like, regulatory domain"/>
    <property type="match status" value="1"/>
</dbReference>
<dbReference type="FunFam" id="2.60.40.1120:FF:000003">
    <property type="entry name" value="Outer membrane protein Omp121"/>
    <property type="match status" value="1"/>
</dbReference>
<dbReference type="SUPFAM" id="SSF56935">
    <property type="entry name" value="Porins"/>
    <property type="match status" value="1"/>
</dbReference>
<gene>
    <name evidence="13" type="ORF">HMPREF1536_01409</name>
</gene>
<comment type="similarity">
    <text evidence="8 9">Belongs to the TonB-dependent receptor family.</text>
</comment>
<keyword evidence="14" id="KW-1185">Reference proteome</keyword>
<feature type="domain" description="TonB-dependent receptor-like beta-barrel" evidence="11">
    <location>
        <begin position="452"/>
        <end position="1014"/>
    </location>
</feature>
<reference evidence="13 14" key="1">
    <citation type="submission" date="2013-04" db="EMBL/GenBank/DDBJ databases">
        <title>The Genome Sequence of Parabacteroides gordonii DSM 23371.</title>
        <authorList>
            <consortium name="The Broad Institute Genomics Platform"/>
            <person name="Earl A."/>
            <person name="Ward D."/>
            <person name="Feldgarden M."/>
            <person name="Gevers D."/>
            <person name="Martens E."/>
            <person name="Sakamoto M."/>
            <person name="Benno Y."/>
            <person name="Suzuki N."/>
            <person name="Matsunaga N."/>
            <person name="Koshihara K."/>
            <person name="Seki M."/>
            <person name="Komiya H."/>
            <person name="Walker B."/>
            <person name="Young S."/>
            <person name="Zeng Q."/>
            <person name="Gargeya S."/>
            <person name="Fitzgerald M."/>
            <person name="Haas B."/>
            <person name="Abouelleil A."/>
            <person name="Allen A.W."/>
            <person name="Alvarado L."/>
            <person name="Arachchi H.M."/>
            <person name="Berlin A.M."/>
            <person name="Chapman S.B."/>
            <person name="Gainer-Dewar J."/>
            <person name="Goldberg J."/>
            <person name="Griggs A."/>
            <person name="Gujja S."/>
            <person name="Hansen M."/>
            <person name="Howarth C."/>
            <person name="Imamovic A."/>
            <person name="Ireland A."/>
            <person name="Larimer J."/>
            <person name="McCowan C."/>
            <person name="Murphy C."/>
            <person name="Pearson M."/>
            <person name="Poon T.W."/>
            <person name="Priest M."/>
            <person name="Roberts A."/>
            <person name="Saif S."/>
            <person name="Shea T."/>
            <person name="Sisk P."/>
            <person name="Sykes S."/>
            <person name="Wortman J."/>
            <person name="Nusbaum C."/>
            <person name="Birren B."/>
        </authorList>
    </citation>
    <scope>NUCLEOTIDE SEQUENCE [LARGE SCALE GENOMIC DNA]</scope>
    <source>
        <strain evidence="13 14">MS-1</strain>
    </source>
</reference>
<evidence type="ECO:0000313" key="14">
    <source>
        <dbReference type="Proteomes" id="UP000033035"/>
    </source>
</evidence>
<dbReference type="Pfam" id="PF00593">
    <property type="entry name" value="TonB_dep_Rec_b-barrel"/>
    <property type="match status" value="1"/>
</dbReference>
<organism evidence="13 14">
    <name type="scientific">Parabacteroides gordonii MS-1 = DSM 23371</name>
    <dbReference type="NCBI Taxonomy" id="1203610"/>
    <lineage>
        <taxon>Bacteria</taxon>
        <taxon>Pseudomonadati</taxon>
        <taxon>Bacteroidota</taxon>
        <taxon>Bacteroidia</taxon>
        <taxon>Bacteroidales</taxon>
        <taxon>Tannerellaceae</taxon>
        <taxon>Parabacteroides</taxon>
    </lineage>
</organism>
<keyword evidence="6 8" id="KW-0472">Membrane</keyword>
<dbReference type="Proteomes" id="UP000033035">
    <property type="component" value="Unassembled WGS sequence"/>
</dbReference>
<dbReference type="InterPro" id="IPR023997">
    <property type="entry name" value="TonB-dep_OMP_SusC/RagA_CS"/>
</dbReference>
<dbReference type="InterPro" id="IPR037066">
    <property type="entry name" value="Plug_dom_sf"/>
</dbReference>
<comment type="subcellular location">
    <subcellularLocation>
        <location evidence="1 8">Cell outer membrane</location>
        <topology evidence="1 8">Multi-pass membrane protein</topology>
    </subcellularLocation>
</comment>
<evidence type="ECO:0000259" key="12">
    <source>
        <dbReference type="Pfam" id="PF07715"/>
    </source>
</evidence>
<feature type="signal peptide" evidence="10">
    <location>
        <begin position="1"/>
        <end position="24"/>
    </location>
</feature>
<keyword evidence="2 8" id="KW-0813">Transport</keyword>
<dbReference type="InterPro" id="IPR023996">
    <property type="entry name" value="TonB-dep_OMP_SusC/RagA"/>
</dbReference>
<dbReference type="RefSeq" id="WP_028727207.1">
    <property type="nucleotide sequence ID" value="NZ_AUAE01000012.1"/>
</dbReference>
<accession>A0A0F5JM85</accession>
<evidence type="ECO:0000256" key="2">
    <source>
        <dbReference type="ARBA" id="ARBA00022448"/>
    </source>
</evidence>
<protein>
    <submittedName>
        <fullName evidence="13">SusC/RagA family TonB-linked outer membrane protein</fullName>
    </submittedName>
</protein>
<dbReference type="Gene3D" id="2.40.170.20">
    <property type="entry name" value="TonB-dependent receptor, beta-barrel domain"/>
    <property type="match status" value="1"/>
</dbReference>
<sequence length="1052" mass="116661">MKALKLRKWCVWITMLFMAQALFAQQVSINGTVISGTDNYPVVGASIVEKGTTNGIITDMDGNFSLSVTKGAIIQISYIGYITQEIPANENKKLNIVLKENVQALGDVVVTGYSSQKKADLTGAVSVVKMDDIKNINTSNAVQSLQGRVPGLHVTNTGQPNGDVDVKIRGVSTLGNSKPLYIIDGIPSTRSMNEIATSDIESIQVLKDASAATIYGSRAANGVIIVTTKKGKAGGTHVEFRASLTAQQWQRSVDLLNTEEYGLVNFRAGVNDGSVLNTTTLSNGSINEKMNPYTYMYDVAWNNGKPTLNRMILPEYLDVAGDPVMRAADTDWVKEISRTGFIQNYNVTVTSGNEKGRALFSADYYGNDGTVKGTYFDRITARINSDYKLFNDRVVIGENLSLSKTRSSTLDGKGLQENAKNIQSIVPVHSLDGGWGGPANNMSDRQNPVRLIEDNKQNHEDVFRLFGDVNLSVDILKGLTFRSKFGIDYTGWWKRDMQKTYQSGFMSDKTARLNTYTNYGGNWVLSNTLQYKVDLGKSNFDILVGQEMMKYRLEDMSAGRDGFLLENEDYMYLSVGDGNLRNAGGATSYALSSFFGKVNYSYDNRYLASVTVRRDGSSRFGKNNRWGTFPAFSLGWRVSEEGFFEGAKNIVSDLKLRYGWGKTGNQEIDNYASYGLYQARYYTDATWGRDQGTAYDITGTGQGQLPSGFIRTQRVNPDLKWEATTQNNAGIDFGVFNQMFTGSIDYFYKKTDDILVKPPYIATIGFGGDRWVNGASMENSGFEFMLTYNQKVGEVDLNITGNIASYRNKITKLPEDVINSYPGNGNDQTILGRPWKSLFGYVADGIFQNEQEVTDHVEQPGKGVGRIRYKDLNDDGKINDEDRTWLGVEDPKFLYGLNVNAGWKNFDFSMFWNGQVGSHANNGQKTFTDFFGLFGGQNYGRRLVDAWSPDNTSSTIPAASANNVNDEGRFSTYFVENTSFLKLANIEIGYRLPDHILKAAHMESARIYLSGQNLLTIKKGWGDNAFTGADPETPNFAYPVPRAFTFGINVSF</sequence>
<dbReference type="GO" id="GO:0009279">
    <property type="term" value="C:cell outer membrane"/>
    <property type="evidence" value="ECO:0007669"/>
    <property type="project" value="UniProtKB-SubCell"/>
</dbReference>
<dbReference type="PATRIC" id="fig|1203610.3.peg.1441"/>
<dbReference type="Gene3D" id="2.170.130.10">
    <property type="entry name" value="TonB-dependent receptor, plug domain"/>
    <property type="match status" value="1"/>
</dbReference>
<proteinExistence type="inferred from homology"/>
<comment type="caution">
    <text evidence="13">The sequence shown here is derived from an EMBL/GenBank/DDBJ whole genome shotgun (WGS) entry which is preliminary data.</text>
</comment>
<dbReference type="NCBIfam" id="TIGR04057">
    <property type="entry name" value="SusC_RagA_signa"/>
    <property type="match status" value="1"/>
</dbReference>
<feature type="domain" description="TonB-dependent receptor plug" evidence="12">
    <location>
        <begin position="118"/>
        <end position="223"/>
    </location>
</feature>
<dbReference type="EMBL" id="AQHW01000009">
    <property type="protein sequence ID" value="KKB58532.1"/>
    <property type="molecule type" value="Genomic_DNA"/>
</dbReference>
<keyword evidence="7 8" id="KW-0998">Cell outer membrane</keyword>
<dbReference type="SUPFAM" id="SSF49464">
    <property type="entry name" value="Carboxypeptidase regulatory domain-like"/>
    <property type="match status" value="1"/>
</dbReference>
<dbReference type="Pfam" id="PF07715">
    <property type="entry name" value="Plug"/>
    <property type="match status" value="1"/>
</dbReference>
<evidence type="ECO:0000313" key="13">
    <source>
        <dbReference type="EMBL" id="KKB58532.1"/>
    </source>
</evidence>